<feature type="transmembrane region" description="Helical" evidence="1">
    <location>
        <begin position="70"/>
        <end position="90"/>
    </location>
</feature>
<reference evidence="2 3" key="1">
    <citation type="submission" date="2023-07" db="EMBL/GenBank/DDBJ databases">
        <title>Genomic Encyclopedia of Type Strains, Phase IV (KMG-IV): sequencing the most valuable type-strain genomes for metagenomic binning, comparative biology and taxonomic classification.</title>
        <authorList>
            <person name="Goeker M."/>
        </authorList>
    </citation>
    <scope>NUCLEOTIDE SEQUENCE [LARGE SCALE GENOMIC DNA]</scope>
    <source>
        <strain evidence="2 3">DSM 17740</strain>
    </source>
</reference>
<dbReference type="GO" id="GO:0008233">
    <property type="term" value="F:peptidase activity"/>
    <property type="evidence" value="ECO:0007669"/>
    <property type="project" value="UniProtKB-KW"/>
</dbReference>
<evidence type="ECO:0000313" key="3">
    <source>
        <dbReference type="Proteomes" id="UP001232445"/>
    </source>
</evidence>
<keyword evidence="1" id="KW-0472">Membrane</keyword>
<dbReference type="Proteomes" id="UP001232445">
    <property type="component" value="Unassembled WGS sequence"/>
</dbReference>
<dbReference type="InterPro" id="IPR042150">
    <property type="entry name" value="MmRce1-like"/>
</dbReference>
<protein>
    <submittedName>
        <fullName evidence="2">Membrane protease YdiL (CAAX protease family)</fullName>
    </submittedName>
</protein>
<accession>A0ABU0CU83</accession>
<dbReference type="PANTHER" id="PTHR35797:SF1">
    <property type="entry name" value="PROTEASE"/>
    <property type="match status" value="1"/>
</dbReference>
<evidence type="ECO:0000313" key="2">
    <source>
        <dbReference type="EMBL" id="MDQ0339970.1"/>
    </source>
</evidence>
<comment type="caution">
    <text evidence="2">The sequence shown here is derived from an EMBL/GenBank/DDBJ whole genome shotgun (WGS) entry which is preliminary data.</text>
</comment>
<keyword evidence="1" id="KW-1133">Transmembrane helix</keyword>
<dbReference type="PANTHER" id="PTHR35797">
    <property type="entry name" value="PROTEASE-RELATED"/>
    <property type="match status" value="1"/>
</dbReference>
<dbReference type="EMBL" id="JAUSUQ010000010">
    <property type="protein sequence ID" value="MDQ0339970.1"/>
    <property type="molecule type" value="Genomic_DNA"/>
</dbReference>
<keyword evidence="1" id="KW-0812">Transmembrane</keyword>
<dbReference type="GO" id="GO:0006508">
    <property type="term" value="P:proteolysis"/>
    <property type="evidence" value="ECO:0007669"/>
    <property type="project" value="UniProtKB-KW"/>
</dbReference>
<evidence type="ECO:0000256" key="1">
    <source>
        <dbReference type="SAM" id="Phobius"/>
    </source>
</evidence>
<sequence>MGISFRINRYFIVAWLLPVVIVILTPGVNLLFPQVHYSPDMGGFFERLEGQLSEEQLAQMKEQMPAIHPFWLGLIQGLIAGLTINALFAFGEELGWRGYLLKACQPLGFWKASLFIGVI</sequence>
<proteinExistence type="predicted"/>
<dbReference type="RefSeq" id="WP_307340777.1">
    <property type="nucleotide sequence ID" value="NZ_JAUSUQ010000010.1"/>
</dbReference>
<organism evidence="2 3">
    <name type="scientific">Caldalkalibacillus uzonensis</name>
    <dbReference type="NCBI Taxonomy" id="353224"/>
    <lineage>
        <taxon>Bacteria</taxon>
        <taxon>Bacillati</taxon>
        <taxon>Bacillota</taxon>
        <taxon>Bacilli</taxon>
        <taxon>Bacillales</taxon>
        <taxon>Bacillaceae</taxon>
        <taxon>Caldalkalibacillus</taxon>
    </lineage>
</organism>
<name>A0ABU0CU83_9BACI</name>
<gene>
    <name evidence="2" type="ORF">J2S00_002765</name>
</gene>
<feature type="transmembrane region" description="Helical" evidence="1">
    <location>
        <begin position="12"/>
        <end position="32"/>
    </location>
</feature>
<keyword evidence="3" id="KW-1185">Reference proteome</keyword>
<keyword evidence="2" id="KW-0378">Hydrolase</keyword>
<keyword evidence="2" id="KW-0645">Protease</keyword>